<dbReference type="SUPFAM" id="SSF56235">
    <property type="entry name" value="N-terminal nucleophile aminohydrolases (Ntn hydrolases)"/>
    <property type="match status" value="1"/>
</dbReference>
<reference evidence="5" key="1">
    <citation type="submission" date="2021-02" db="EMBL/GenBank/DDBJ databases">
        <authorList>
            <person name="Dougan E. K."/>
            <person name="Rhodes N."/>
            <person name="Thang M."/>
            <person name="Chan C."/>
        </authorList>
    </citation>
    <scope>NUCLEOTIDE SEQUENCE</scope>
</reference>
<dbReference type="Gene3D" id="3.60.20.10">
    <property type="entry name" value="Glutamine Phosphoribosylpyrophosphate, subunit 1, domain 1"/>
    <property type="match status" value="1"/>
</dbReference>
<dbReference type="Proteomes" id="UP000649617">
    <property type="component" value="Unassembled WGS sequence"/>
</dbReference>
<feature type="signal peptide" evidence="3">
    <location>
        <begin position="1"/>
        <end position="17"/>
    </location>
</feature>
<evidence type="ECO:0000313" key="6">
    <source>
        <dbReference type="Proteomes" id="UP000649617"/>
    </source>
</evidence>
<dbReference type="InterPro" id="IPR017932">
    <property type="entry name" value="GATase_2_dom"/>
</dbReference>
<keyword evidence="2" id="KW-0067">ATP-binding</keyword>
<feature type="chain" id="PRO_5032746627" description="Glutamine amidotransferase type-2 domain-containing protein" evidence="3">
    <location>
        <begin position="18"/>
        <end position="679"/>
    </location>
</feature>
<dbReference type="GO" id="GO:0006529">
    <property type="term" value="P:asparagine biosynthetic process"/>
    <property type="evidence" value="ECO:0007669"/>
    <property type="project" value="TreeGrafter"/>
</dbReference>
<sequence>MCSFLVANWLISNLTYANFFLRFRGPDATNRWQGYGYDFVHNLLHMTGERILQPFRRPELGLVALFNGEIYNWQELPGKAGFRSDGDAILSEYASEGRRFAGRLNGEYAIVVFDFGTLARRSQWDTFGTKPLWYARSESGKFAVASYASALRRLDFADEDIRQVEPNSVVIFKMPQHGESPASAGREGQIGSAKYKFTVTRLAVFEFDLRQHKSHTDDWQAAFRKAVQRRAGMNKMVPGRETPAMCLSDGYDSGGIALSLGKLGIQPAMYTVQAREDVGILVERFFHLKQQGMNATWKLSRLSTESFAQEKLFLREMAERVEYKLRPGYANVDDKAAAGLSWIYRQAAASGQRLFLSGSGADESISDYGNAGRALEFHSTLRGVFPSHLWTVFPWLNFFRGTQQDYLAKEESTAGAHGVEARYPFLDRSLIQEYLWLSADLKNSLYKAPLHHLLVAEGFPFTAGVKRGFSADLNLAGANAEAKAHDQKKDDTAKLRGRFWSSLGVAGNNTVVVSSCSHCSGDAAKEEWEEMSMRWQALAAAPPQAFAEEVRATVDHYFLTYCGPLFVSVAESFDLNGANAGWDFIMGLVAVVGVTAKLLEVVSAKMPFLEFVHFEDHDPLLSDHADPFDAENYRKLTYQPMKLYQYLWLWRHKLVHIKDPVYSCALYAPRVHPEEEVPS</sequence>
<keyword evidence="3" id="KW-0732">Signal</keyword>
<keyword evidence="1" id="KW-0547">Nucleotide-binding</keyword>
<dbReference type="OrthoDB" id="409189at2759"/>
<dbReference type="PANTHER" id="PTHR11772:SF2">
    <property type="entry name" value="ASPARAGINE SYNTHETASE [GLUTAMINE-HYDROLYZING]"/>
    <property type="match status" value="1"/>
</dbReference>
<evidence type="ECO:0000259" key="4">
    <source>
        <dbReference type="PROSITE" id="PS51278"/>
    </source>
</evidence>
<dbReference type="InterPro" id="IPR050795">
    <property type="entry name" value="Asn_Synthetase"/>
</dbReference>
<evidence type="ECO:0000256" key="3">
    <source>
        <dbReference type="SAM" id="SignalP"/>
    </source>
</evidence>
<feature type="domain" description="Glutamine amidotransferase type-2" evidence="4">
    <location>
        <begin position="2"/>
        <end position="175"/>
    </location>
</feature>
<evidence type="ECO:0000256" key="1">
    <source>
        <dbReference type="ARBA" id="ARBA00022741"/>
    </source>
</evidence>
<dbReference type="PANTHER" id="PTHR11772">
    <property type="entry name" value="ASPARAGINE SYNTHETASE"/>
    <property type="match status" value="1"/>
</dbReference>
<dbReference type="PROSITE" id="PS51278">
    <property type="entry name" value="GATASE_TYPE_2"/>
    <property type="match status" value="1"/>
</dbReference>
<dbReference type="SUPFAM" id="SSF52402">
    <property type="entry name" value="Adenine nucleotide alpha hydrolases-like"/>
    <property type="match status" value="1"/>
</dbReference>
<evidence type="ECO:0000256" key="2">
    <source>
        <dbReference type="ARBA" id="ARBA00022840"/>
    </source>
</evidence>
<protein>
    <recommendedName>
        <fullName evidence="4">Glutamine amidotransferase type-2 domain-containing protein</fullName>
    </recommendedName>
</protein>
<gene>
    <name evidence="5" type="ORF">SPIL2461_LOCUS9081</name>
</gene>
<accession>A0A812Q9P3</accession>
<dbReference type="GO" id="GO:0005524">
    <property type="term" value="F:ATP binding"/>
    <property type="evidence" value="ECO:0007669"/>
    <property type="project" value="UniProtKB-KW"/>
</dbReference>
<dbReference type="Pfam" id="PF13537">
    <property type="entry name" value="GATase_7"/>
    <property type="match status" value="1"/>
</dbReference>
<dbReference type="GO" id="GO:0004066">
    <property type="term" value="F:asparagine synthase (glutamine-hydrolyzing) activity"/>
    <property type="evidence" value="ECO:0007669"/>
    <property type="project" value="TreeGrafter"/>
</dbReference>
<comment type="caution">
    <text evidence="5">The sequence shown here is derived from an EMBL/GenBank/DDBJ whole genome shotgun (WGS) entry which is preliminary data.</text>
</comment>
<dbReference type="AlphaFoldDB" id="A0A812Q9P3"/>
<dbReference type="GO" id="GO:0005829">
    <property type="term" value="C:cytosol"/>
    <property type="evidence" value="ECO:0007669"/>
    <property type="project" value="TreeGrafter"/>
</dbReference>
<organism evidence="5 6">
    <name type="scientific">Symbiodinium pilosum</name>
    <name type="common">Dinoflagellate</name>
    <dbReference type="NCBI Taxonomy" id="2952"/>
    <lineage>
        <taxon>Eukaryota</taxon>
        <taxon>Sar</taxon>
        <taxon>Alveolata</taxon>
        <taxon>Dinophyceae</taxon>
        <taxon>Suessiales</taxon>
        <taxon>Symbiodiniaceae</taxon>
        <taxon>Symbiodinium</taxon>
    </lineage>
</organism>
<evidence type="ECO:0000313" key="5">
    <source>
        <dbReference type="EMBL" id="CAE7374166.1"/>
    </source>
</evidence>
<dbReference type="EMBL" id="CAJNIZ010015546">
    <property type="protein sequence ID" value="CAE7374166.1"/>
    <property type="molecule type" value="Genomic_DNA"/>
</dbReference>
<dbReference type="InterPro" id="IPR014729">
    <property type="entry name" value="Rossmann-like_a/b/a_fold"/>
</dbReference>
<dbReference type="Gene3D" id="3.40.50.620">
    <property type="entry name" value="HUPs"/>
    <property type="match status" value="1"/>
</dbReference>
<dbReference type="InterPro" id="IPR029055">
    <property type="entry name" value="Ntn_hydrolases_N"/>
</dbReference>
<proteinExistence type="predicted"/>
<keyword evidence="6" id="KW-1185">Reference proteome</keyword>
<name>A0A812Q9P3_SYMPI</name>